<feature type="domain" description="Inner membrane component" evidence="2">
    <location>
        <begin position="70"/>
        <end position="119"/>
    </location>
</feature>
<feature type="transmembrane region" description="Helical" evidence="1">
    <location>
        <begin position="62"/>
        <end position="84"/>
    </location>
</feature>
<keyword evidence="1" id="KW-0472">Membrane</keyword>
<gene>
    <name evidence="3" type="ORF">KG104_15960</name>
</gene>
<dbReference type="InterPro" id="IPR005185">
    <property type="entry name" value="YccF"/>
</dbReference>
<reference evidence="3" key="1">
    <citation type="submission" date="2021-06" db="EMBL/GenBank/DDBJ databases">
        <title>Novel species in genus Arthrobacter.</title>
        <authorList>
            <person name="Zhang G."/>
        </authorList>
    </citation>
    <scope>NUCLEOTIDE SEQUENCE</scope>
    <source>
        <strain evidence="3">Zg-ZUI122</strain>
    </source>
</reference>
<name>A0A975S5P0_9MICC</name>
<dbReference type="AlphaFoldDB" id="A0A975S5P0"/>
<dbReference type="NCBIfam" id="NF008740">
    <property type="entry name" value="PRK11770.1-2"/>
    <property type="match status" value="1"/>
</dbReference>
<dbReference type="InterPro" id="IPR052937">
    <property type="entry name" value="Inner_membrane_protein"/>
</dbReference>
<feature type="domain" description="Inner membrane component" evidence="2">
    <location>
        <begin position="4"/>
        <end position="54"/>
    </location>
</feature>
<dbReference type="PANTHER" id="PTHR42903:SF1">
    <property type="entry name" value="INNER MEMBRANE PROTEIN YCCF"/>
    <property type="match status" value="1"/>
</dbReference>
<evidence type="ECO:0000259" key="2">
    <source>
        <dbReference type="Pfam" id="PF03733"/>
    </source>
</evidence>
<evidence type="ECO:0000256" key="1">
    <source>
        <dbReference type="SAM" id="Phobius"/>
    </source>
</evidence>
<dbReference type="Proteomes" id="UP000680588">
    <property type="component" value="Chromosome"/>
</dbReference>
<proteinExistence type="predicted"/>
<dbReference type="PANTHER" id="PTHR42903">
    <property type="entry name" value="INNER MEMBRANE PROTEIN YCCF"/>
    <property type="match status" value="1"/>
</dbReference>
<dbReference type="GO" id="GO:0005886">
    <property type="term" value="C:plasma membrane"/>
    <property type="evidence" value="ECO:0007669"/>
    <property type="project" value="TreeGrafter"/>
</dbReference>
<dbReference type="KEGG" id="asun:KG104_15960"/>
<keyword evidence="1" id="KW-1133">Transmembrane helix</keyword>
<feature type="transmembrane region" description="Helical" evidence="1">
    <location>
        <begin position="90"/>
        <end position="107"/>
    </location>
</feature>
<organism evidence="3 4">
    <name type="scientific">Arthrobacter sunyaminii</name>
    <dbReference type="NCBI Taxonomy" id="2816859"/>
    <lineage>
        <taxon>Bacteria</taxon>
        <taxon>Bacillati</taxon>
        <taxon>Actinomycetota</taxon>
        <taxon>Actinomycetes</taxon>
        <taxon>Micrococcales</taxon>
        <taxon>Micrococcaceae</taxon>
        <taxon>Arthrobacter</taxon>
    </lineage>
</organism>
<protein>
    <submittedName>
        <fullName evidence="3">YccF domain-containing protein</fullName>
    </submittedName>
</protein>
<feature type="transmembrane region" description="Helical" evidence="1">
    <location>
        <begin position="7"/>
        <end position="24"/>
    </location>
</feature>
<keyword evidence="4" id="KW-1185">Reference proteome</keyword>
<sequence length="163" mass="17000">MNLILNLIWLLFGGIWLALGYVLAGIVCCLLIVTIPFGIASFRIASYAFWPFGRTIVDRGGAPGLLSTAGNVIWLVVAGVWIAAGHIMTAIPMFISIIGIPLGIANLKMVPISLMPLGKVIVPTGRPGIMPYGSAEPYGAYGPGGGYGPGGQYGPPRGGQYRG</sequence>
<dbReference type="Pfam" id="PF03733">
    <property type="entry name" value="YccF"/>
    <property type="match status" value="2"/>
</dbReference>
<feature type="transmembrane region" description="Helical" evidence="1">
    <location>
        <begin position="30"/>
        <end position="50"/>
    </location>
</feature>
<dbReference type="EMBL" id="CP076456">
    <property type="protein sequence ID" value="QWQ35924.1"/>
    <property type="molecule type" value="Genomic_DNA"/>
</dbReference>
<evidence type="ECO:0000313" key="4">
    <source>
        <dbReference type="Proteomes" id="UP000680588"/>
    </source>
</evidence>
<accession>A0A975S5P0</accession>
<keyword evidence="1" id="KW-0812">Transmembrane</keyword>
<evidence type="ECO:0000313" key="3">
    <source>
        <dbReference type="EMBL" id="QWQ35924.1"/>
    </source>
</evidence>